<evidence type="ECO:0000313" key="2">
    <source>
        <dbReference type="Proteomes" id="UP000007652"/>
    </source>
</evidence>
<dbReference type="GO" id="GO:0006508">
    <property type="term" value="P:proteolysis"/>
    <property type="evidence" value="ECO:0007669"/>
    <property type="project" value="InterPro"/>
</dbReference>
<name>I7J636_9CLOT</name>
<dbReference type="GO" id="GO:0070573">
    <property type="term" value="F:metallodipeptidase activity"/>
    <property type="evidence" value="ECO:0007669"/>
    <property type="project" value="InterPro"/>
</dbReference>
<dbReference type="STRING" id="857293.CAAU_2163"/>
<dbReference type="eggNOG" id="COG2355">
    <property type="taxonomic scope" value="Bacteria"/>
</dbReference>
<dbReference type="EC" id="3.4.13.19" evidence="1"/>
<dbReference type="PROSITE" id="PS51365">
    <property type="entry name" value="RENAL_DIPEPTIDASE_2"/>
    <property type="match status" value="1"/>
</dbReference>
<organism evidence="1 2">
    <name type="scientific">Caloramator australicus RC3</name>
    <dbReference type="NCBI Taxonomy" id="857293"/>
    <lineage>
        <taxon>Bacteria</taxon>
        <taxon>Bacillati</taxon>
        <taxon>Bacillota</taxon>
        <taxon>Clostridia</taxon>
        <taxon>Eubacteriales</taxon>
        <taxon>Clostridiaceae</taxon>
        <taxon>Caloramator</taxon>
    </lineage>
</organism>
<dbReference type="InterPro" id="IPR032466">
    <property type="entry name" value="Metal_Hydrolase"/>
</dbReference>
<dbReference type="AlphaFoldDB" id="I7J636"/>
<dbReference type="SUPFAM" id="SSF51556">
    <property type="entry name" value="Metallo-dependent hydrolases"/>
    <property type="match status" value="1"/>
</dbReference>
<keyword evidence="1" id="KW-0224">Dipeptidase</keyword>
<dbReference type="Gene3D" id="3.20.20.140">
    <property type="entry name" value="Metal-dependent hydrolases"/>
    <property type="match status" value="1"/>
</dbReference>
<dbReference type="EMBL" id="CAKP01000113">
    <property type="protein sequence ID" value="CCJ34247.1"/>
    <property type="molecule type" value="Genomic_DNA"/>
</dbReference>
<sequence length="321" mass="36276">MFIFDAHSDILVDITVKRQNGERDVFRKYHYEKLKRGGIGGLIAVVWIDKMNMDPLDRMNEIINEGLKELKDIKDIAEVVLKYEDFERIRQEGKMQVVLGCEGLLGIKGDIHYLDLLYEIGIRHASLTWNEENELGTGVKGDPKRGLTRLGQVAVKKLEELGILIDVSHANEKTFWDICEITTGPIIASHSNAYSLCPHPRNLKDDQIKAIAEKGGVIGINAWPDFVDEFNATIEGFIEHIDYMVEKAGIDHVALGFDFCDFLSFDATSSFSEENKATKGLEDASKSKDAIDLLLKRGYKHEDIEKIAYKNIEKVFKVSIS</sequence>
<dbReference type="PANTHER" id="PTHR10443:SF12">
    <property type="entry name" value="DIPEPTIDASE"/>
    <property type="match status" value="1"/>
</dbReference>
<dbReference type="CDD" id="cd01301">
    <property type="entry name" value="rDP_like"/>
    <property type="match status" value="1"/>
</dbReference>
<dbReference type="InterPro" id="IPR008257">
    <property type="entry name" value="Pept_M19"/>
</dbReference>
<comment type="caution">
    <text evidence="1">The sequence shown here is derived from an EMBL/GenBank/DDBJ whole genome shotgun (WGS) entry which is preliminary data.</text>
</comment>
<proteinExistence type="predicted"/>
<keyword evidence="2" id="KW-1185">Reference proteome</keyword>
<keyword evidence="1" id="KW-0378">Hydrolase</keyword>
<dbReference type="Pfam" id="PF01244">
    <property type="entry name" value="Peptidase_M19"/>
    <property type="match status" value="1"/>
</dbReference>
<keyword evidence="1" id="KW-0645">Protease</keyword>
<gene>
    <name evidence="1" type="ORF">CAAU_2163</name>
</gene>
<accession>I7J636</accession>
<protein>
    <submittedName>
        <fullName evidence="1">Microsomal dipeptidase</fullName>
        <ecNumber evidence="1">3.4.13.19</ecNumber>
    </submittedName>
</protein>
<dbReference type="PANTHER" id="PTHR10443">
    <property type="entry name" value="MICROSOMAL DIPEPTIDASE"/>
    <property type="match status" value="1"/>
</dbReference>
<dbReference type="Proteomes" id="UP000007652">
    <property type="component" value="Unassembled WGS sequence"/>
</dbReference>
<reference evidence="1 2" key="1">
    <citation type="journal article" date="2011" name="J. Bacteriol.">
        <title>Draft genome sequence of Caloramator australicus strain RC3T, a thermoanaerobe from the Great Artesian Basin of Australia.</title>
        <authorList>
            <person name="Ogg C.D."/>
            <person name="Patel B.K.C."/>
        </authorList>
    </citation>
    <scope>NUCLEOTIDE SEQUENCE [LARGE SCALE GENOMIC DNA]</scope>
    <source>
        <strain evidence="1 2">RC3</strain>
    </source>
</reference>
<dbReference type="RefSeq" id="WP_008909503.1">
    <property type="nucleotide sequence ID" value="NZ_CAKP01000113.1"/>
</dbReference>
<evidence type="ECO:0000313" key="1">
    <source>
        <dbReference type="EMBL" id="CCJ34247.1"/>
    </source>
</evidence>
<dbReference type="OrthoDB" id="9804920at2"/>